<keyword evidence="5" id="KW-0479">Metal-binding</keyword>
<evidence type="ECO:0000256" key="6">
    <source>
        <dbReference type="ARBA" id="ARBA00022741"/>
    </source>
</evidence>
<dbReference type="SFLD" id="SFLDF00027">
    <property type="entry name" value="p-type_atpase"/>
    <property type="match status" value="1"/>
</dbReference>
<evidence type="ECO:0000256" key="8">
    <source>
        <dbReference type="ARBA" id="ARBA00022840"/>
    </source>
</evidence>
<dbReference type="FunFam" id="3.40.50.1000:FF:000144">
    <property type="entry name" value="copper-transporting ATPase 1 isoform X2"/>
    <property type="match status" value="1"/>
</dbReference>
<keyword evidence="11" id="KW-0186">Copper</keyword>
<evidence type="ECO:0000256" key="9">
    <source>
        <dbReference type="ARBA" id="ARBA00022967"/>
    </source>
</evidence>
<proteinExistence type="predicted"/>
<keyword evidence="13 15" id="KW-0472">Membrane</keyword>
<dbReference type="Pfam" id="PF00702">
    <property type="entry name" value="Hydrolase"/>
    <property type="match status" value="1"/>
</dbReference>
<evidence type="ECO:0000256" key="12">
    <source>
        <dbReference type="ARBA" id="ARBA00023065"/>
    </source>
</evidence>
<dbReference type="EC" id="7.2.2.8" evidence="2"/>
<evidence type="ECO:0000256" key="10">
    <source>
        <dbReference type="ARBA" id="ARBA00022989"/>
    </source>
</evidence>
<keyword evidence="4 15" id="KW-0812">Transmembrane</keyword>
<evidence type="ECO:0000259" key="16">
    <source>
        <dbReference type="SMART" id="SM00831"/>
    </source>
</evidence>
<dbReference type="PANTHER" id="PTHR42861">
    <property type="entry name" value="CALCIUM-TRANSPORTING ATPASE"/>
    <property type="match status" value="1"/>
</dbReference>
<evidence type="ECO:0000256" key="11">
    <source>
        <dbReference type="ARBA" id="ARBA00023008"/>
    </source>
</evidence>
<dbReference type="STRING" id="709032.Sulku_1739"/>
<dbReference type="InterPro" id="IPR001757">
    <property type="entry name" value="P_typ_ATPase"/>
</dbReference>
<dbReference type="SUPFAM" id="SSF81665">
    <property type="entry name" value="Calcium ATPase, transmembrane domain M"/>
    <property type="match status" value="1"/>
</dbReference>
<sequence>MNNSDYSYTKTPEELYDLLKSSPSGIEANEADKRLRIYGFNTLKEEERSYFSIFLGQFKSPIVAILIVAAVLSLMMGHRTDSMIIAGILIINSLLGFAQEYRAETSIRALKKLTETHVNVIRRGLEALIPSHEVVLGDVVLLGEGDLVPADIRLIESHGLQADEAILTGESVPSAKEANSILPIEALPYERNNMLFSGTHIIKGTARGIVTAAGENTYLASIARSAKEQSPHSPLTRALAIFSKRLMIVLIGMLFLVGIVGVLQGRSHGEMASILIAELVSAAPEGLPIVVTLILALGAYRLSHHKVLVRHLPSVEALGSASVIATDKTGTITEGFLSVRQTEALDHEELKKCAVLCNDATAERGDAVETALVRWIGEEYISIRNSHPRIFYHPFDPQSRYMATINQNETKERLYIKGAYEALRAMAINPDVELQTLDNAHDVMAHAGLRLLAFGISDDKWEDASAWNIRIVGLIGFADAAKSGVTDAVAQAQEAGIRVVMVTGDNPITARVIAKEVGIWKEGETILNGSEIERMEDAELHTALLGCTVIARALPEHKYRIVKLLQEHGEIVAVTGDGVNDVPALKAADLGIAMGNGSEAAKSTAKMVITDNNLGVIVDAIRQGRIITANLRKVIFYLLATCFDEILLISGAIIMGLPLPIHPTQILWINIVTDGVTDKTFPVCREEGNVMKRFPRRLEKQFFDRWQVARIGWVSVVNASVTLAVFYHMLMEGYSYEIALTVSFCIIVTSQWVNGILAQKEEEPFFYNIRNSITINPAIWIGIGIGLALQAVALYVVPQWFHAVSPDGEMLAWIGAATVLVFILIESYKWLEWGLKKNRKVLNVSSASDRCGHCAG</sequence>
<dbReference type="NCBIfam" id="TIGR01494">
    <property type="entry name" value="ATPase_P-type"/>
    <property type="match status" value="2"/>
</dbReference>
<keyword evidence="7" id="KW-0187">Copper transport</keyword>
<dbReference type="EMBL" id="CP002355">
    <property type="protein sequence ID" value="ADR34400.1"/>
    <property type="molecule type" value="Genomic_DNA"/>
</dbReference>
<name>E4U0Z8_SULKY</name>
<keyword evidence="6" id="KW-0547">Nucleotide-binding</keyword>
<dbReference type="Gene3D" id="3.40.1110.10">
    <property type="entry name" value="Calcium-transporting ATPase, cytoplasmic domain N"/>
    <property type="match status" value="1"/>
</dbReference>
<dbReference type="RefSeq" id="WP_013460597.1">
    <property type="nucleotide sequence ID" value="NC_014762.1"/>
</dbReference>
<dbReference type="InterPro" id="IPR018303">
    <property type="entry name" value="ATPase_P-typ_P_site"/>
</dbReference>
<evidence type="ECO:0000256" key="1">
    <source>
        <dbReference type="ARBA" id="ARBA00004127"/>
    </source>
</evidence>
<dbReference type="eggNOG" id="COG0474">
    <property type="taxonomic scope" value="Bacteria"/>
</dbReference>
<dbReference type="SUPFAM" id="SSF81660">
    <property type="entry name" value="Metal cation-transporting ATPase, ATP-binding domain N"/>
    <property type="match status" value="1"/>
</dbReference>
<feature type="transmembrane region" description="Helical" evidence="15">
    <location>
        <begin position="778"/>
        <end position="798"/>
    </location>
</feature>
<organism evidence="17 18">
    <name type="scientific">Sulfuricurvum kujiense (strain ATCC BAA-921 / DSM 16994 / JCM 11577 / YK-1)</name>
    <dbReference type="NCBI Taxonomy" id="709032"/>
    <lineage>
        <taxon>Bacteria</taxon>
        <taxon>Pseudomonadati</taxon>
        <taxon>Campylobacterota</taxon>
        <taxon>Epsilonproteobacteria</taxon>
        <taxon>Campylobacterales</taxon>
        <taxon>Sulfurimonadaceae</taxon>
        <taxon>Sulfuricurvum</taxon>
    </lineage>
</organism>
<accession>E4U0Z8</accession>
<dbReference type="SUPFAM" id="SSF81653">
    <property type="entry name" value="Calcium ATPase, transduction domain A"/>
    <property type="match status" value="1"/>
</dbReference>
<dbReference type="KEGG" id="sku:Sulku_1739"/>
<dbReference type="InterPro" id="IPR023298">
    <property type="entry name" value="ATPase_P-typ_TM_dom_sf"/>
</dbReference>
<dbReference type="InterPro" id="IPR059000">
    <property type="entry name" value="ATPase_P-type_domA"/>
</dbReference>
<dbReference type="GO" id="GO:0016020">
    <property type="term" value="C:membrane"/>
    <property type="evidence" value="ECO:0007669"/>
    <property type="project" value="InterPro"/>
</dbReference>
<dbReference type="InterPro" id="IPR023214">
    <property type="entry name" value="HAD_sf"/>
</dbReference>
<dbReference type="GO" id="GO:0016887">
    <property type="term" value="F:ATP hydrolysis activity"/>
    <property type="evidence" value="ECO:0007669"/>
    <property type="project" value="InterPro"/>
</dbReference>
<keyword evidence="3" id="KW-0813">Transport</keyword>
<dbReference type="InterPro" id="IPR008250">
    <property type="entry name" value="ATPase_P-typ_transduc_dom_A_sf"/>
</dbReference>
<dbReference type="PRINTS" id="PR00119">
    <property type="entry name" value="CATATPASE"/>
</dbReference>
<feature type="transmembrane region" description="Helical" evidence="15">
    <location>
        <begin position="58"/>
        <end position="76"/>
    </location>
</feature>
<comment type="catalytic activity">
    <reaction evidence="14">
        <text>Cu(+)(in) + ATP + H2O = Cu(+)(out) + ADP + phosphate + H(+)</text>
        <dbReference type="Rhea" id="RHEA:25792"/>
        <dbReference type="ChEBI" id="CHEBI:15377"/>
        <dbReference type="ChEBI" id="CHEBI:15378"/>
        <dbReference type="ChEBI" id="CHEBI:30616"/>
        <dbReference type="ChEBI" id="CHEBI:43474"/>
        <dbReference type="ChEBI" id="CHEBI:49552"/>
        <dbReference type="ChEBI" id="CHEBI:456216"/>
        <dbReference type="EC" id="7.2.2.8"/>
    </reaction>
</comment>
<dbReference type="SFLD" id="SFLDG00002">
    <property type="entry name" value="C1.7:_P-type_atpase_like"/>
    <property type="match status" value="1"/>
</dbReference>
<dbReference type="HOGENOM" id="CLU_002360_3_3_7"/>
<dbReference type="GO" id="GO:0046872">
    <property type="term" value="F:metal ion binding"/>
    <property type="evidence" value="ECO:0007669"/>
    <property type="project" value="UniProtKB-KW"/>
</dbReference>
<feature type="transmembrane region" description="Helical" evidence="15">
    <location>
        <begin position="82"/>
        <end position="98"/>
    </location>
</feature>
<feature type="transmembrane region" description="Helical" evidence="15">
    <location>
        <begin position="810"/>
        <end position="831"/>
    </location>
</feature>
<keyword evidence="8" id="KW-0067">ATP-binding</keyword>
<dbReference type="Proteomes" id="UP000008721">
    <property type="component" value="Chromosome"/>
</dbReference>
<evidence type="ECO:0000313" key="17">
    <source>
        <dbReference type="EMBL" id="ADR34400.1"/>
    </source>
</evidence>
<dbReference type="AlphaFoldDB" id="E4U0Z8"/>
<reference evidence="17 18" key="1">
    <citation type="journal article" date="2012" name="Stand. Genomic Sci.">
        <title>Complete genome sequence of the sulfur compounds oxidizing chemolithoautotroph Sulfuricurvum kujiense type strain (YK-1(T)).</title>
        <authorList>
            <person name="Han C."/>
            <person name="Kotsyurbenko O."/>
            <person name="Chertkov O."/>
            <person name="Held B."/>
            <person name="Lapidus A."/>
            <person name="Nolan M."/>
            <person name="Lucas S."/>
            <person name="Hammon N."/>
            <person name="Deshpande S."/>
            <person name="Cheng J.F."/>
            <person name="Tapia R."/>
            <person name="Goodwin L.A."/>
            <person name="Pitluck S."/>
            <person name="Liolios K."/>
            <person name="Pagani I."/>
            <person name="Ivanova N."/>
            <person name="Mavromatis K."/>
            <person name="Mikhailova N."/>
            <person name="Pati A."/>
            <person name="Chen A."/>
            <person name="Palaniappan K."/>
            <person name="Land M."/>
            <person name="Hauser L."/>
            <person name="Chang Y.J."/>
            <person name="Jeffries C.D."/>
            <person name="Brambilla E.M."/>
            <person name="Rohde M."/>
            <person name="Spring S."/>
            <person name="Sikorski J."/>
            <person name="Goker M."/>
            <person name="Woyke T."/>
            <person name="Bristow J."/>
            <person name="Eisen J.A."/>
            <person name="Markowitz V."/>
            <person name="Hugenholtz P."/>
            <person name="Kyrpides N.C."/>
            <person name="Klenk H.P."/>
            <person name="Detter J.C."/>
        </authorList>
    </citation>
    <scope>NUCLEOTIDE SEQUENCE [LARGE SCALE GENOMIC DNA]</scope>
    <source>
        <strain evidence="18">ATCC BAA-921 / DSM 16994 / JCM 11577 / YK-1</strain>
    </source>
</reference>
<dbReference type="PRINTS" id="PR00120">
    <property type="entry name" value="HATPASE"/>
</dbReference>
<feature type="domain" description="Cation-transporting P-type ATPase N-terminal" evidence="16">
    <location>
        <begin position="6"/>
        <end position="78"/>
    </location>
</feature>
<dbReference type="Gene3D" id="1.20.1110.10">
    <property type="entry name" value="Calcium-transporting ATPase, transmembrane domain"/>
    <property type="match status" value="2"/>
</dbReference>
<dbReference type="InterPro" id="IPR036412">
    <property type="entry name" value="HAD-like_sf"/>
</dbReference>
<dbReference type="PROSITE" id="PS00154">
    <property type="entry name" value="ATPASE_E1_E2"/>
    <property type="match status" value="1"/>
</dbReference>
<dbReference type="SUPFAM" id="SSF56784">
    <property type="entry name" value="HAD-like"/>
    <property type="match status" value="1"/>
</dbReference>
<dbReference type="InterPro" id="IPR044492">
    <property type="entry name" value="P_typ_ATPase_HD_dom"/>
</dbReference>
<keyword evidence="12" id="KW-0406">Ion transport</keyword>
<feature type="transmembrane region" description="Helical" evidence="15">
    <location>
        <begin position="246"/>
        <end position="265"/>
    </location>
</feature>
<dbReference type="GO" id="GO:0012505">
    <property type="term" value="C:endomembrane system"/>
    <property type="evidence" value="ECO:0007669"/>
    <property type="project" value="UniProtKB-SubCell"/>
</dbReference>
<feature type="transmembrane region" description="Helical" evidence="15">
    <location>
        <begin position="736"/>
        <end position="757"/>
    </location>
</feature>
<evidence type="ECO:0000256" key="3">
    <source>
        <dbReference type="ARBA" id="ARBA00022448"/>
    </source>
</evidence>
<dbReference type="Pfam" id="PF00122">
    <property type="entry name" value="E1-E2_ATPase"/>
    <property type="match status" value="1"/>
</dbReference>
<feature type="transmembrane region" description="Helical" evidence="15">
    <location>
        <begin position="271"/>
        <end position="300"/>
    </location>
</feature>
<comment type="subcellular location">
    <subcellularLocation>
        <location evidence="1">Endomembrane system</location>
        <topology evidence="1">Multi-pass membrane protein</topology>
    </subcellularLocation>
</comment>
<keyword evidence="10 15" id="KW-1133">Transmembrane helix</keyword>
<dbReference type="GO" id="GO:0140581">
    <property type="term" value="F:P-type monovalent copper transporter activity"/>
    <property type="evidence" value="ECO:0007669"/>
    <property type="project" value="UniProtKB-EC"/>
</dbReference>
<dbReference type="InterPro" id="IPR023299">
    <property type="entry name" value="ATPase_P-typ_cyto_dom_N"/>
</dbReference>
<evidence type="ECO:0000313" key="18">
    <source>
        <dbReference type="Proteomes" id="UP000008721"/>
    </source>
</evidence>
<evidence type="ECO:0000256" key="2">
    <source>
        <dbReference type="ARBA" id="ARBA00012517"/>
    </source>
</evidence>
<evidence type="ECO:0000256" key="4">
    <source>
        <dbReference type="ARBA" id="ARBA00022692"/>
    </source>
</evidence>
<evidence type="ECO:0000256" key="14">
    <source>
        <dbReference type="ARBA" id="ARBA00049289"/>
    </source>
</evidence>
<dbReference type="InterPro" id="IPR006068">
    <property type="entry name" value="ATPase_P-typ_cation-transptr_C"/>
</dbReference>
<dbReference type="Gene3D" id="2.70.150.10">
    <property type="entry name" value="Calcium-transporting ATPase, cytoplasmic transduction domain A"/>
    <property type="match status" value="1"/>
</dbReference>
<dbReference type="InterPro" id="IPR004014">
    <property type="entry name" value="ATPase_P-typ_cation-transptr_N"/>
</dbReference>
<dbReference type="OrthoDB" id="2490525at2"/>
<dbReference type="Pfam" id="PF00690">
    <property type="entry name" value="Cation_ATPase_N"/>
    <property type="match status" value="1"/>
</dbReference>
<keyword evidence="18" id="KW-1185">Reference proteome</keyword>
<dbReference type="Gene3D" id="3.40.50.1000">
    <property type="entry name" value="HAD superfamily/HAD-like"/>
    <property type="match status" value="1"/>
</dbReference>
<protein>
    <recommendedName>
        <fullName evidence="2">P-type Cu(+) transporter</fullName>
        <ecNumber evidence="2">7.2.2.8</ecNumber>
    </recommendedName>
</protein>
<dbReference type="SMART" id="SM00831">
    <property type="entry name" value="Cation_ATPase_N"/>
    <property type="match status" value="1"/>
</dbReference>
<keyword evidence="9" id="KW-1278">Translocase</keyword>
<evidence type="ECO:0000256" key="15">
    <source>
        <dbReference type="SAM" id="Phobius"/>
    </source>
</evidence>
<dbReference type="SFLD" id="SFLDS00003">
    <property type="entry name" value="Haloacid_Dehalogenase"/>
    <property type="match status" value="1"/>
</dbReference>
<dbReference type="GO" id="GO:0005524">
    <property type="term" value="F:ATP binding"/>
    <property type="evidence" value="ECO:0007669"/>
    <property type="project" value="UniProtKB-KW"/>
</dbReference>
<gene>
    <name evidence="17" type="ordered locus">Sulku_1739</name>
</gene>
<evidence type="ECO:0000256" key="13">
    <source>
        <dbReference type="ARBA" id="ARBA00023136"/>
    </source>
</evidence>
<evidence type="ECO:0000256" key="7">
    <source>
        <dbReference type="ARBA" id="ARBA00022796"/>
    </source>
</evidence>
<evidence type="ECO:0000256" key="5">
    <source>
        <dbReference type="ARBA" id="ARBA00022723"/>
    </source>
</evidence>
<dbReference type="Pfam" id="PF00689">
    <property type="entry name" value="Cation_ATPase_C"/>
    <property type="match status" value="1"/>
</dbReference>